<evidence type="ECO:0000259" key="7">
    <source>
        <dbReference type="Pfam" id="PF00962"/>
    </source>
</evidence>
<organism evidence="8 9">
    <name type="scientific">Photorhabdus khanii NC19</name>
    <dbReference type="NCBI Taxonomy" id="1004151"/>
    <lineage>
        <taxon>Bacteria</taxon>
        <taxon>Pseudomonadati</taxon>
        <taxon>Pseudomonadota</taxon>
        <taxon>Gammaproteobacteria</taxon>
        <taxon>Enterobacterales</taxon>
        <taxon>Morganellaceae</taxon>
        <taxon>Photorhabdus</taxon>
    </lineage>
</organism>
<dbReference type="AlphaFoldDB" id="W3V4E3"/>
<accession>W3V4E3</accession>
<dbReference type="GO" id="GO:0009168">
    <property type="term" value="P:purine ribonucleoside monophosphate biosynthetic process"/>
    <property type="evidence" value="ECO:0007669"/>
    <property type="project" value="InterPro"/>
</dbReference>
<keyword evidence="4" id="KW-0479">Metal-binding</keyword>
<protein>
    <recommendedName>
        <fullName evidence="3">adenosine deaminase</fullName>
        <ecNumber evidence="3">3.5.4.4</ecNumber>
    </recommendedName>
</protein>
<comment type="caution">
    <text evidence="8">The sequence shown here is derived from an EMBL/GenBank/DDBJ whole genome shotgun (WGS) entry which is preliminary data.</text>
</comment>
<dbReference type="Gene3D" id="3.20.20.140">
    <property type="entry name" value="Metal-dependent hydrolases"/>
    <property type="match status" value="1"/>
</dbReference>
<dbReference type="InterPro" id="IPR032466">
    <property type="entry name" value="Metal_Hydrolase"/>
</dbReference>
<dbReference type="GO" id="GO:0046103">
    <property type="term" value="P:inosine biosynthetic process"/>
    <property type="evidence" value="ECO:0007669"/>
    <property type="project" value="TreeGrafter"/>
</dbReference>
<keyword evidence="5" id="KW-0378">Hydrolase</keyword>
<gene>
    <name evidence="8" type="ORF">PTE_02653</name>
</gene>
<keyword evidence="9" id="KW-1185">Reference proteome</keyword>
<dbReference type="GO" id="GO:0006154">
    <property type="term" value="P:adenosine catabolic process"/>
    <property type="evidence" value="ECO:0007669"/>
    <property type="project" value="TreeGrafter"/>
</dbReference>
<comment type="similarity">
    <text evidence="2">Belongs to the metallo-dependent hydrolases superfamily. Adenosine and AMP deaminases family.</text>
</comment>
<dbReference type="InterPro" id="IPR001365">
    <property type="entry name" value="A_deaminase_dom"/>
</dbReference>
<dbReference type="GO" id="GO:0005829">
    <property type="term" value="C:cytosol"/>
    <property type="evidence" value="ECO:0007669"/>
    <property type="project" value="TreeGrafter"/>
</dbReference>
<name>W3V4E3_9GAMM</name>
<reference evidence="8 9" key="1">
    <citation type="submission" date="2013-11" db="EMBL/GenBank/DDBJ databases">
        <title>Elucidation of the Photorhabdus temperata genome and generation of transposon mutant library to identify motility mutants.</title>
        <authorList>
            <person name="Hurst S.G.IV."/>
            <person name="Micheals B."/>
            <person name="Abebe-Akele F."/>
            <person name="Rowedder H."/>
            <person name="Bullock H."/>
            <person name="Jackobeck R."/>
            <person name="Janicki E."/>
            <person name="Tisa L.S."/>
        </authorList>
    </citation>
    <scope>NUCLEOTIDE SEQUENCE [LARGE SCALE GENOMIC DNA]</scope>
    <source>
        <strain evidence="8 9">NC19</strain>
    </source>
</reference>
<evidence type="ECO:0000256" key="3">
    <source>
        <dbReference type="ARBA" id="ARBA00012784"/>
    </source>
</evidence>
<dbReference type="GO" id="GO:0043103">
    <property type="term" value="P:hypoxanthine salvage"/>
    <property type="evidence" value="ECO:0007669"/>
    <property type="project" value="TreeGrafter"/>
</dbReference>
<evidence type="ECO:0000313" key="9">
    <source>
        <dbReference type="Proteomes" id="UP000018957"/>
    </source>
</evidence>
<feature type="domain" description="Adenosine deaminase" evidence="7">
    <location>
        <begin position="1"/>
        <end position="83"/>
    </location>
</feature>
<evidence type="ECO:0000256" key="6">
    <source>
        <dbReference type="ARBA" id="ARBA00022833"/>
    </source>
</evidence>
<dbReference type="Pfam" id="PF00962">
    <property type="entry name" value="A_deaminase"/>
    <property type="match status" value="1"/>
</dbReference>
<dbReference type="PANTHER" id="PTHR11409">
    <property type="entry name" value="ADENOSINE DEAMINASE"/>
    <property type="match status" value="1"/>
</dbReference>
<evidence type="ECO:0000256" key="2">
    <source>
        <dbReference type="ARBA" id="ARBA00006676"/>
    </source>
</evidence>
<evidence type="ECO:0000256" key="4">
    <source>
        <dbReference type="ARBA" id="ARBA00022723"/>
    </source>
</evidence>
<comment type="cofactor">
    <cofactor evidence="1">
        <name>Zn(2+)</name>
        <dbReference type="ChEBI" id="CHEBI:29105"/>
    </cofactor>
</comment>
<dbReference type="PATRIC" id="fig|1004151.3.peg.2736"/>
<evidence type="ECO:0000256" key="5">
    <source>
        <dbReference type="ARBA" id="ARBA00022801"/>
    </source>
</evidence>
<dbReference type="PROSITE" id="PS00485">
    <property type="entry name" value="A_DEAMINASE"/>
    <property type="match status" value="1"/>
</dbReference>
<keyword evidence="6" id="KW-0862">Zinc</keyword>
<dbReference type="SUPFAM" id="SSF51556">
    <property type="entry name" value="Metallo-dependent hydrolases"/>
    <property type="match status" value="1"/>
</dbReference>
<dbReference type="EMBL" id="AYSJ01000013">
    <property type="protein sequence ID" value="ETS30707.1"/>
    <property type="molecule type" value="Genomic_DNA"/>
</dbReference>
<sequence>MDYLVENRIGIESCLTSNLQTSTVNSLLNPPLKQFLEKGILASINTDDPAVEGIEIRHEYEVAVPAAGLSAVQIRQTQINGLETRC</sequence>
<proteinExistence type="inferred from homology"/>
<dbReference type="GO" id="GO:0046872">
    <property type="term" value="F:metal ion binding"/>
    <property type="evidence" value="ECO:0007669"/>
    <property type="project" value="UniProtKB-KW"/>
</dbReference>
<evidence type="ECO:0000313" key="8">
    <source>
        <dbReference type="EMBL" id="ETS30707.1"/>
    </source>
</evidence>
<dbReference type="InterPro" id="IPR006330">
    <property type="entry name" value="Ado/ade_deaminase"/>
</dbReference>
<dbReference type="EC" id="3.5.4.4" evidence="3"/>
<dbReference type="PANTHER" id="PTHR11409:SF43">
    <property type="entry name" value="ADENOSINE DEAMINASE"/>
    <property type="match status" value="1"/>
</dbReference>
<dbReference type="Proteomes" id="UP000018957">
    <property type="component" value="Unassembled WGS sequence"/>
</dbReference>
<dbReference type="GO" id="GO:0004000">
    <property type="term" value="F:adenosine deaminase activity"/>
    <property type="evidence" value="ECO:0007669"/>
    <property type="project" value="UniProtKB-ARBA"/>
</dbReference>
<dbReference type="InterPro" id="IPR006650">
    <property type="entry name" value="A/AMP_deam_AS"/>
</dbReference>
<evidence type="ECO:0000256" key="1">
    <source>
        <dbReference type="ARBA" id="ARBA00001947"/>
    </source>
</evidence>